<protein>
    <recommendedName>
        <fullName evidence="3">Lipoprotein</fullName>
    </recommendedName>
</protein>
<dbReference type="EMBL" id="JAULBC010000007">
    <property type="protein sequence ID" value="MEX6690069.1"/>
    <property type="molecule type" value="Genomic_DNA"/>
</dbReference>
<dbReference type="Proteomes" id="UP001560573">
    <property type="component" value="Unassembled WGS sequence"/>
</dbReference>
<organism evidence="1 2">
    <name type="scientific">Danxiaibacter flavus</name>
    <dbReference type="NCBI Taxonomy" id="3049108"/>
    <lineage>
        <taxon>Bacteria</taxon>
        <taxon>Pseudomonadati</taxon>
        <taxon>Bacteroidota</taxon>
        <taxon>Chitinophagia</taxon>
        <taxon>Chitinophagales</taxon>
        <taxon>Chitinophagaceae</taxon>
        <taxon>Danxiaibacter</taxon>
    </lineage>
</organism>
<accession>A0ABV3ZJM0</accession>
<dbReference type="RefSeq" id="WP_369331477.1">
    <property type="nucleotide sequence ID" value="NZ_JAULBC010000007.1"/>
</dbReference>
<comment type="caution">
    <text evidence="1">The sequence shown here is derived from an EMBL/GenBank/DDBJ whole genome shotgun (WGS) entry which is preliminary data.</text>
</comment>
<reference evidence="1 2" key="1">
    <citation type="submission" date="2023-07" db="EMBL/GenBank/DDBJ databases">
        <authorList>
            <person name="Lian W.-H."/>
        </authorList>
    </citation>
    <scope>NUCLEOTIDE SEQUENCE [LARGE SCALE GENOMIC DNA]</scope>
    <source>
        <strain evidence="1 2">SYSU DXS3180</strain>
    </source>
</reference>
<name>A0ABV3ZJM0_9BACT</name>
<evidence type="ECO:0000313" key="1">
    <source>
        <dbReference type="EMBL" id="MEX6690069.1"/>
    </source>
</evidence>
<evidence type="ECO:0000313" key="2">
    <source>
        <dbReference type="Proteomes" id="UP001560573"/>
    </source>
</evidence>
<keyword evidence="2" id="KW-1185">Reference proteome</keyword>
<proteinExistence type="predicted"/>
<evidence type="ECO:0008006" key="3">
    <source>
        <dbReference type="Google" id="ProtNLM"/>
    </source>
</evidence>
<sequence>MRSAFFTTAFKALMLGSVLVIGGCSKEDEVKDNDPISSHFGEFVEIPDFNQSANISSQLLATDNGLYMTVGNNNDGDDWIYRYNLDQNDILKGTWQKVQYNPTPDNDYLDNKTPLHFKSELVSEHEIFITPTFYAFETPVFKTVNMASGNIVSQVNAPTHDFDPADMHSYGTILKDDFGQDWAVFRGGTVSNNNLHVVKLRYGNLPFNKVCSITAEGELLYSTSASSSNLYALSYQEKKLYIIKTNGQVITKDLSPYYNSSLSIYDFKNKFRFSNTGVYFQFQNKVLKLVNDENLTLFYTIQYVGGGEQLGDFCVDNDYLFATDGTRKELAGSYKEVNIIPQQPNTSNQEILLDYVEKTNFFKTGYLETSTDPDDNYIYILGVNGKILVISKHYI</sequence>
<dbReference type="PROSITE" id="PS51257">
    <property type="entry name" value="PROKAR_LIPOPROTEIN"/>
    <property type="match status" value="1"/>
</dbReference>
<gene>
    <name evidence="1" type="ORF">QTN47_21350</name>
</gene>